<keyword evidence="11 15" id="KW-0238">DNA-binding</keyword>
<evidence type="ECO:0000256" key="13">
    <source>
        <dbReference type="ARBA" id="ARBA00026190"/>
    </source>
</evidence>
<dbReference type="Gene3D" id="2.120.10.90">
    <property type="entry name" value="DNA gyrase/topoisomerase IV, subunit A, C-terminal"/>
    <property type="match status" value="1"/>
</dbReference>
<keyword evidence="12 15" id="KW-0413">Isomerase</keyword>
<keyword evidence="6" id="KW-0547">Nucleotide-binding</keyword>
<evidence type="ECO:0000256" key="2">
    <source>
        <dbReference type="ARBA" id="ARBA00001978"/>
    </source>
</evidence>
<dbReference type="InterPro" id="IPR003586">
    <property type="entry name" value="Hint_dom_C"/>
</dbReference>
<dbReference type="InterPro" id="IPR006141">
    <property type="entry name" value="Intein_N"/>
</dbReference>
<evidence type="ECO:0000256" key="7">
    <source>
        <dbReference type="ARBA" id="ARBA00022813"/>
    </source>
</evidence>
<keyword evidence="7" id="KW-0068">Autocatalytic cleavage</keyword>
<dbReference type="Pfam" id="PF14528">
    <property type="entry name" value="LAGLIDADG_3"/>
    <property type="match status" value="2"/>
</dbReference>
<keyword evidence="5" id="KW-0963">Cytoplasm</keyword>
<dbReference type="GO" id="GO:0016539">
    <property type="term" value="P:intein-mediated protein splicing"/>
    <property type="evidence" value="ECO:0007669"/>
    <property type="project" value="InterPro"/>
</dbReference>
<evidence type="ECO:0000256" key="14">
    <source>
        <dbReference type="ARBA" id="ARBA00063644"/>
    </source>
</evidence>
<comment type="caution">
    <text evidence="19">The sequence shown here is derived from an EMBL/GenBank/DDBJ whole genome shotgun (WGS) entry which is preliminary data.</text>
</comment>
<keyword evidence="8" id="KW-0067">ATP-binding</keyword>
<dbReference type="InterPro" id="IPR006142">
    <property type="entry name" value="INTEIN"/>
</dbReference>
<dbReference type="GO" id="GO:0009330">
    <property type="term" value="C:DNA topoisomerase type II (double strand cut, ATP-hydrolyzing) complex"/>
    <property type="evidence" value="ECO:0007669"/>
    <property type="project" value="TreeGrafter"/>
</dbReference>
<dbReference type="PROSITE" id="PS50817">
    <property type="entry name" value="INTEIN_N_TER"/>
    <property type="match status" value="1"/>
</dbReference>
<evidence type="ECO:0000259" key="17">
    <source>
        <dbReference type="PROSITE" id="PS50819"/>
    </source>
</evidence>
<evidence type="ECO:0000256" key="12">
    <source>
        <dbReference type="ARBA" id="ARBA00023235"/>
    </source>
</evidence>
<dbReference type="InterPro" id="IPR004860">
    <property type="entry name" value="LAGLIDADG_dom"/>
</dbReference>
<dbReference type="SMART" id="SM00305">
    <property type="entry name" value="HintC"/>
    <property type="match status" value="1"/>
</dbReference>
<evidence type="ECO:0000256" key="3">
    <source>
        <dbReference type="ARBA" id="ARBA00008263"/>
    </source>
</evidence>
<dbReference type="GO" id="GO:0004519">
    <property type="term" value="F:endonuclease activity"/>
    <property type="evidence" value="ECO:0007669"/>
    <property type="project" value="InterPro"/>
</dbReference>
<dbReference type="SUPFAM" id="SSF51294">
    <property type="entry name" value="Hedgehog/intein (Hint) domain"/>
    <property type="match status" value="1"/>
</dbReference>
<dbReference type="PANTHER" id="PTHR43493:SF5">
    <property type="entry name" value="DNA GYRASE SUBUNIT A, CHLOROPLASTIC_MITOCHONDRIAL"/>
    <property type="match status" value="1"/>
</dbReference>
<evidence type="ECO:0000313" key="20">
    <source>
        <dbReference type="Proteomes" id="UP000176974"/>
    </source>
</evidence>
<dbReference type="InterPro" id="IPR050220">
    <property type="entry name" value="Type_II_DNA_Topoisomerases"/>
</dbReference>
<dbReference type="NCBIfam" id="TIGR01445">
    <property type="entry name" value="intein_Nterm"/>
    <property type="match status" value="1"/>
</dbReference>
<evidence type="ECO:0000313" key="19">
    <source>
        <dbReference type="EMBL" id="OGZ36077.1"/>
    </source>
</evidence>
<dbReference type="SUPFAM" id="SSF101904">
    <property type="entry name" value="GyrA/ParC C-terminal domain-like"/>
    <property type="match status" value="1"/>
</dbReference>
<dbReference type="Gene3D" id="2.170.16.10">
    <property type="entry name" value="Hedgehog/Intein (Hint) domain"/>
    <property type="match status" value="2"/>
</dbReference>
<dbReference type="InterPro" id="IPR013760">
    <property type="entry name" value="Topo_IIA-like_dom_sf"/>
</dbReference>
<dbReference type="GO" id="GO:0005524">
    <property type="term" value="F:ATP binding"/>
    <property type="evidence" value="ECO:0007669"/>
    <property type="project" value="UniProtKB-KW"/>
</dbReference>
<dbReference type="PROSITE" id="PS50819">
    <property type="entry name" value="INTEIN_ENDONUCLEASE"/>
    <property type="match status" value="1"/>
</dbReference>
<evidence type="ECO:0000256" key="15">
    <source>
        <dbReference type="PROSITE-ProRule" id="PRU01384"/>
    </source>
</evidence>
<organism evidence="19 20">
    <name type="scientific">Candidatus Portnoybacteria bacterium RIFCSPHIGHO2_01_FULL_40_12b</name>
    <dbReference type="NCBI Taxonomy" id="1801994"/>
    <lineage>
        <taxon>Bacteria</taxon>
        <taxon>Candidatus Portnoyibacteriota</taxon>
    </lineage>
</organism>
<name>A0A1G2FE56_9BACT</name>
<keyword evidence="10 15" id="KW-0799">Topoisomerase</keyword>
<dbReference type="NCBIfam" id="TIGR01443">
    <property type="entry name" value="intein_Cterm"/>
    <property type="match status" value="1"/>
</dbReference>
<dbReference type="GO" id="GO:0003918">
    <property type="term" value="F:DNA topoisomerase type II (double strand cut, ATP-hydrolyzing) activity"/>
    <property type="evidence" value="ECO:0007669"/>
    <property type="project" value="UniProtKB-EC"/>
</dbReference>
<dbReference type="Pfam" id="PF03989">
    <property type="entry name" value="DNA_gyraseA_C"/>
    <property type="match status" value="6"/>
</dbReference>
<dbReference type="PROSITE" id="PS52040">
    <property type="entry name" value="TOPO_IIA"/>
    <property type="match status" value="1"/>
</dbReference>
<dbReference type="Gene3D" id="3.30.1360.40">
    <property type="match status" value="1"/>
</dbReference>
<dbReference type="InterPro" id="IPR030934">
    <property type="entry name" value="Intein_C"/>
</dbReference>
<dbReference type="AlphaFoldDB" id="A0A1G2FE56"/>
<dbReference type="FunFam" id="1.10.268.10:FF:000001">
    <property type="entry name" value="DNA gyrase subunit A"/>
    <property type="match status" value="1"/>
</dbReference>
<dbReference type="InterPro" id="IPR004042">
    <property type="entry name" value="Intein_endonuc_central"/>
</dbReference>
<dbReference type="CDD" id="cd00187">
    <property type="entry name" value="TOP4c"/>
    <property type="match status" value="1"/>
</dbReference>
<evidence type="ECO:0000256" key="8">
    <source>
        <dbReference type="ARBA" id="ARBA00022840"/>
    </source>
</evidence>
<evidence type="ECO:0000259" key="18">
    <source>
        <dbReference type="PROSITE" id="PS52040"/>
    </source>
</evidence>
<feature type="domain" description="DOD-type homing endonuclease" evidence="17">
    <location>
        <begin position="261"/>
        <end position="403"/>
    </location>
</feature>
<dbReference type="EMBL" id="MHMY01000001">
    <property type="protein sequence ID" value="OGZ36077.1"/>
    <property type="molecule type" value="Genomic_DNA"/>
</dbReference>
<dbReference type="Pfam" id="PF00521">
    <property type="entry name" value="DNA_topoisoIV"/>
    <property type="match status" value="2"/>
</dbReference>
<dbReference type="NCBIfam" id="NF004043">
    <property type="entry name" value="PRK05560.1"/>
    <property type="match status" value="1"/>
</dbReference>
<dbReference type="InterPro" id="IPR013757">
    <property type="entry name" value="Topo_IIA_A_a_sf"/>
</dbReference>
<dbReference type="InterPro" id="IPR003587">
    <property type="entry name" value="Hint_dom_N"/>
</dbReference>
<gene>
    <name evidence="19" type="ORF">A2815_03050</name>
</gene>
<dbReference type="InterPro" id="IPR006691">
    <property type="entry name" value="GyrA/parC_rep"/>
</dbReference>
<dbReference type="Gene3D" id="3.10.28.10">
    <property type="entry name" value="Homing endonucleases"/>
    <property type="match status" value="1"/>
</dbReference>
<dbReference type="PROSITE" id="PS50818">
    <property type="entry name" value="INTEIN_C_TER"/>
    <property type="match status" value="1"/>
</dbReference>
<proteinExistence type="inferred from homology"/>
<dbReference type="FunFam" id="2.120.10.90:FF:000005">
    <property type="entry name" value="DNA topoisomerase 4 subunit A"/>
    <property type="match status" value="1"/>
</dbReference>
<accession>A0A1G2FE56</accession>
<evidence type="ECO:0000256" key="6">
    <source>
        <dbReference type="ARBA" id="ARBA00022741"/>
    </source>
</evidence>
<feature type="coiled-coil region" evidence="16">
    <location>
        <begin position="874"/>
        <end position="922"/>
    </location>
</feature>
<dbReference type="InterPro" id="IPR013758">
    <property type="entry name" value="Topo_IIA_A/C_ab"/>
</dbReference>
<dbReference type="SMART" id="SM00434">
    <property type="entry name" value="TOP4c"/>
    <property type="match status" value="2"/>
</dbReference>
<evidence type="ECO:0000256" key="16">
    <source>
        <dbReference type="SAM" id="Coils"/>
    </source>
</evidence>
<dbReference type="Gene3D" id="1.10.268.10">
    <property type="entry name" value="Topoisomerase, domain 3"/>
    <property type="match status" value="1"/>
</dbReference>
<comment type="catalytic activity">
    <reaction evidence="1 15">
        <text>ATP-dependent breakage, passage and rejoining of double-stranded DNA.</text>
        <dbReference type="EC" id="5.6.2.2"/>
    </reaction>
</comment>
<dbReference type="InterPro" id="IPR027434">
    <property type="entry name" value="Homing_endonucl"/>
</dbReference>
<dbReference type="CDD" id="cd00081">
    <property type="entry name" value="Hint"/>
    <property type="match status" value="1"/>
</dbReference>
<protein>
    <recommendedName>
        <fullName evidence="13">DNA gyrase subunit A</fullName>
        <ecNumber evidence="4">5.6.2.2</ecNumber>
    </recommendedName>
</protein>
<dbReference type="SUPFAM" id="SSF56719">
    <property type="entry name" value="Type II DNA topoisomerase"/>
    <property type="match status" value="2"/>
</dbReference>
<dbReference type="InterPro" id="IPR036844">
    <property type="entry name" value="Hint_dom_sf"/>
</dbReference>
<comment type="function">
    <text evidence="2">A type II topoisomerase that negatively supercoils closed circular double-stranded (ds) DNA in an ATP-dependent manner to modulate DNA topology and maintain chromosomes in an underwound state. Negative supercoiling favors strand separation, and DNA replication, transcription, recombination and repair, all of which involve strand separation. Also able to catalyze the interconversion of other topological isomers of dsDNA rings, including catenanes and knotted rings. Type II topoisomerases break and join 2 DNA strands simultaneously in an ATP-dependent manner.</text>
</comment>
<evidence type="ECO:0000256" key="4">
    <source>
        <dbReference type="ARBA" id="ARBA00012895"/>
    </source>
</evidence>
<dbReference type="EC" id="5.6.2.2" evidence="4"/>
<evidence type="ECO:0000256" key="11">
    <source>
        <dbReference type="ARBA" id="ARBA00023125"/>
    </source>
</evidence>
<reference evidence="19 20" key="1">
    <citation type="journal article" date="2016" name="Nat. Commun.">
        <title>Thousands of microbial genomes shed light on interconnected biogeochemical processes in an aquifer system.</title>
        <authorList>
            <person name="Anantharaman K."/>
            <person name="Brown C.T."/>
            <person name="Hug L.A."/>
            <person name="Sharon I."/>
            <person name="Castelle C.J."/>
            <person name="Probst A.J."/>
            <person name="Thomas B.C."/>
            <person name="Singh A."/>
            <person name="Wilkins M.J."/>
            <person name="Karaoz U."/>
            <person name="Brodie E.L."/>
            <person name="Williams K.H."/>
            <person name="Hubbard S.S."/>
            <person name="Banfield J.F."/>
        </authorList>
    </citation>
    <scope>NUCLEOTIDE SEQUENCE [LARGE SCALE GENOMIC DNA]</scope>
</reference>
<comment type="similarity">
    <text evidence="3">Belongs to the type II topoisomerase GyrA/ParC subunit family.</text>
</comment>
<dbReference type="GO" id="GO:0006265">
    <property type="term" value="P:DNA topological change"/>
    <property type="evidence" value="ECO:0007669"/>
    <property type="project" value="UniProtKB-UniRule"/>
</dbReference>
<dbReference type="FunFam" id="3.30.1360.40:FF:000002">
    <property type="entry name" value="DNA gyrase subunit A"/>
    <property type="match status" value="1"/>
</dbReference>
<dbReference type="PANTHER" id="PTHR43493">
    <property type="entry name" value="DNA GYRASE/TOPOISOMERASE SUBUNIT A"/>
    <property type="match status" value="1"/>
</dbReference>
<keyword evidence="16" id="KW-0175">Coiled coil</keyword>
<dbReference type="SMART" id="SM00306">
    <property type="entry name" value="HintN"/>
    <property type="match status" value="1"/>
</dbReference>
<dbReference type="InterPro" id="IPR035516">
    <property type="entry name" value="Gyrase/topoIV_suA_C"/>
</dbReference>
<evidence type="ECO:0000256" key="5">
    <source>
        <dbReference type="ARBA" id="ARBA00022490"/>
    </source>
</evidence>
<dbReference type="Pfam" id="PF14890">
    <property type="entry name" value="Intein_splicing"/>
    <property type="match status" value="1"/>
</dbReference>
<dbReference type="GO" id="GO:0005737">
    <property type="term" value="C:cytoplasm"/>
    <property type="evidence" value="ECO:0007669"/>
    <property type="project" value="TreeGrafter"/>
</dbReference>
<dbReference type="SUPFAM" id="SSF55608">
    <property type="entry name" value="Homing endonucleases"/>
    <property type="match status" value="2"/>
</dbReference>
<feature type="domain" description="Topo IIA-type catalytic" evidence="18">
    <location>
        <begin position="32"/>
        <end position="937"/>
    </location>
</feature>
<dbReference type="PRINTS" id="PR00379">
    <property type="entry name" value="INTEIN"/>
</dbReference>
<evidence type="ECO:0000256" key="9">
    <source>
        <dbReference type="ARBA" id="ARBA00023000"/>
    </source>
</evidence>
<dbReference type="Gene3D" id="3.90.199.10">
    <property type="entry name" value="Topoisomerase II, domain 5"/>
    <property type="match status" value="2"/>
</dbReference>
<dbReference type="Proteomes" id="UP000176974">
    <property type="component" value="Unassembled WGS sequence"/>
</dbReference>
<feature type="active site" description="O-(5'-phospho-DNA)-tyrosine intermediate" evidence="15">
    <location>
        <position position="120"/>
    </location>
</feature>
<keyword evidence="9" id="KW-0651">Protein splicing</keyword>
<evidence type="ECO:0000256" key="10">
    <source>
        <dbReference type="ARBA" id="ARBA00023029"/>
    </source>
</evidence>
<dbReference type="InterPro" id="IPR002205">
    <property type="entry name" value="Topo_IIA_dom_A"/>
</dbReference>
<evidence type="ECO:0000256" key="1">
    <source>
        <dbReference type="ARBA" id="ARBA00000185"/>
    </source>
</evidence>
<comment type="subunit">
    <text evidence="14">Heterotetramer composed of ParC and ParE.</text>
</comment>
<dbReference type="GO" id="GO:0003677">
    <property type="term" value="F:DNA binding"/>
    <property type="evidence" value="ECO:0007669"/>
    <property type="project" value="UniProtKB-UniRule"/>
</dbReference>
<sequence>MEIGHIKKREIVEEMKESYLDYAMSVIIARALPDVRDGLKPVHRRILYAMHDLGLTSGAKYRKSATIVGETLGKYHPHGDAAVYDSLVRMAQYFSLRYPLIDGQGNFGSMDGDSAAAMRYCLVGDTLVLTNKGLMPIEKISHKKEESINFQVLNYQGRQIRASKFFNSGKHRIIEMITEQGYKLKGSYNHPVLCWGLNDFGFPTLKWKPLEDVSTNDYVVLNRNFPLFNKKQPNLKAFYPKNSKYKEVKLPKSMNNDLAFLLGALVAEGSFHQKQILFNNQDPEFYRKVKNIIESQFAGVKLYERQIKGNCWELSLYHQRAVKFLENIGLNNNVSSKKEIPFTILRSKKELIRQFLTGLFEGDGCVIVHKDKRHNGKSIELAYNSKSQKLIEQLKTLLLNFGVVTSLPYKDKRNSCYKLLVSGRENIQKFQKEINFFSGRKKAALAQISTINPNRMSRNDYIPFLNEYLRSNYKNSFIHRNGEQRNNFDRYNKLQKNYYQLKKILKPQDQNLIDWIIKNNFFFNKIKTVKRLSEKEIVYSIKVESKCHSFIANGFINHNTEARLTKIAEEMLLDIDKETVGWADNYDGTRKEPIVLPAKLPQLLLNGSMGIAVGMTTNIPPHNLGELIEGIIFLIDNPKAVVEELCQFIKGPDFPTGGFIYDKQAIIQAYSTGKGPIISRAKTEITEKKAGQFQILITEMTYGTNKASLIEKMADLVKDKKIEGIKDIRDESDKEGVRVVIDLKNDAHPQKILNRLFKLTDLQKTFHLNMLALVEGLQPQVLSLKAVLEYYVKHRQEVVIRRAKFELEKARERAHILEGLSRALDHIDAVISTIKKSQTREEAHKNLMKKFKLTERQATAILEMRLQTLAGLERKKIKDELEEKKRLIKELEELLKSPKKILGLIKKELQEIKEKYNDERRTKVYVSPIGQFKEEELVPEEECIIIFTRGGYIKRVKPETYRAQKRGGRGIIGITPREEDVVGHFISASTHDNILFFTGQGRVFQTKVYEIPEGSRTARGQAIINILQLAADEKITAVVSLSSKKLEGQFLLMATKNGTIKKTAAEEFKHVRRSGLIAIKLDKGDELKWAKPSSSQDEIILVTKKGQSIRFKEKDVRAMGRTAAGVRGIRLKKEDQVVGMDIIEKENKRQTADKKNLLILTENGFGKRTDLKYYKIQKRGGSGIKTAKITQKTGEIVVSRALESNLEDLIAISQKGQVIRTKLKDISVLGRATQGVRIMRLDKGDKVASVACI</sequence>